<evidence type="ECO:0000313" key="2">
    <source>
        <dbReference type="EMBL" id="MCA9379144.1"/>
    </source>
</evidence>
<dbReference type="GO" id="GO:0016757">
    <property type="term" value="F:glycosyltransferase activity"/>
    <property type="evidence" value="ECO:0007669"/>
    <property type="project" value="InterPro"/>
</dbReference>
<accession>A0A955KZH8</accession>
<name>A0A955KZH8_9BACT</name>
<dbReference type="Proteomes" id="UP000760819">
    <property type="component" value="Unassembled WGS sequence"/>
</dbReference>
<evidence type="ECO:0000313" key="3">
    <source>
        <dbReference type="Proteomes" id="UP000760819"/>
    </source>
</evidence>
<feature type="domain" description="Glycosyl transferase family 1" evidence="1">
    <location>
        <begin position="198"/>
        <end position="348"/>
    </location>
</feature>
<sequence length="374" mass="42993">MKIAIDASNLSGKKTGIDFMTEGIIEGFASFPEHKYLIYVTEKFRRGKGMISVVDQNPGKFEVVRIKKPSGVASGLRWYLSATRDMRRKQVDAFISTWTFTASLLFPRTIQIIPDLSPFVFPQMYKRKHRFMFRLTLWLATLRAWKFVTISEAMVAEIRDRYPKLKQTVTAIPLSLNNWALQRVTGKQTQDVIQKYQLPDNYLISISTIQPRKNYENMLKAFAMFSHLHPEYHYLIVGQKGWLFDEVFALVKNMQIKDKVQFLDYAPDADLPALLDRSSGLMYASFYEGFGIPALNAAYRGVPVLVSELPVFREILTEKQAVFVNPHVADSIARGIEQLVDKSRKRNYTVRDEEILHKFSWKNAAAKLIETAGS</sequence>
<comment type="caution">
    <text evidence="2">The sequence shown here is derived from an EMBL/GenBank/DDBJ whole genome shotgun (WGS) entry which is preliminary data.</text>
</comment>
<dbReference type="PANTHER" id="PTHR46401:SF8">
    <property type="entry name" value="BLL6006 PROTEIN"/>
    <property type="match status" value="1"/>
</dbReference>
<evidence type="ECO:0000259" key="1">
    <source>
        <dbReference type="Pfam" id="PF00534"/>
    </source>
</evidence>
<dbReference type="InterPro" id="IPR001296">
    <property type="entry name" value="Glyco_trans_1"/>
</dbReference>
<dbReference type="Gene3D" id="3.40.50.2000">
    <property type="entry name" value="Glycogen Phosphorylase B"/>
    <property type="match status" value="1"/>
</dbReference>
<protein>
    <submittedName>
        <fullName evidence="2">Glycosyltransferase family 4 protein</fullName>
    </submittedName>
</protein>
<organism evidence="2 3">
    <name type="scientific">Candidatus Dojkabacteria bacterium</name>
    <dbReference type="NCBI Taxonomy" id="2099670"/>
    <lineage>
        <taxon>Bacteria</taxon>
        <taxon>Candidatus Dojkabacteria</taxon>
    </lineage>
</organism>
<dbReference type="Pfam" id="PF00534">
    <property type="entry name" value="Glycos_transf_1"/>
    <property type="match status" value="1"/>
</dbReference>
<dbReference type="PANTHER" id="PTHR46401">
    <property type="entry name" value="GLYCOSYLTRANSFERASE WBBK-RELATED"/>
    <property type="match status" value="1"/>
</dbReference>
<dbReference type="EMBL" id="JAGQLI010000093">
    <property type="protein sequence ID" value="MCA9379144.1"/>
    <property type="molecule type" value="Genomic_DNA"/>
</dbReference>
<reference evidence="2" key="1">
    <citation type="submission" date="2020-04" db="EMBL/GenBank/DDBJ databases">
        <authorList>
            <person name="Zhang T."/>
        </authorList>
    </citation>
    <scope>NUCLEOTIDE SEQUENCE</scope>
    <source>
        <strain evidence="2">HKST-UBA12</strain>
    </source>
</reference>
<dbReference type="SUPFAM" id="SSF53756">
    <property type="entry name" value="UDP-Glycosyltransferase/glycogen phosphorylase"/>
    <property type="match status" value="1"/>
</dbReference>
<dbReference type="AlphaFoldDB" id="A0A955KZH8"/>
<gene>
    <name evidence="2" type="ORF">KC640_01835</name>
</gene>
<dbReference type="CDD" id="cd03809">
    <property type="entry name" value="GT4_MtfB-like"/>
    <property type="match status" value="1"/>
</dbReference>
<reference evidence="2" key="2">
    <citation type="journal article" date="2021" name="Microbiome">
        <title>Successional dynamics and alternative stable states in a saline activated sludge microbial community over 9 years.</title>
        <authorList>
            <person name="Wang Y."/>
            <person name="Ye J."/>
            <person name="Ju F."/>
            <person name="Liu L."/>
            <person name="Boyd J.A."/>
            <person name="Deng Y."/>
            <person name="Parks D.H."/>
            <person name="Jiang X."/>
            <person name="Yin X."/>
            <person name="Woodcroft B.J."/>
            <person name="Tyson G.W."/>
            <person name="Hugenholtz P."/>
            <person name="Polz M.F."/>
            <person name="Zhang T."/>
        </authorList>
    </citation>
    <scope>NUCLEOTIDE SEQUENCE</scope>
    <source>
        <strain evidence="2">HKST-UBA12</strain>
    </source>
</reference>
<proteinExistence type="predicted"/>